<organism evidence="3 4">
    <name type="scientific">Providencia huaxiensis</name>
    <dbReference type="NCBI Taxonomy" id="2027290"/>
    <lineage>
        <taxon>Bacteria</taxon>
        <taxon>Pseudomonadati</taxon>
        <taxon>Pseudomonadota</taxon>
        <taxon>Gammaproteobacteria</taxon>
        <taxon>Enterobacterales</taxon>
        <taxon>Morganellaceae</taxon>
        <taxon>Providencia</taxon>
    </lineage>
</organism>
<keyword evidence="4" id="KW-1185">Reference proteome</keyword>
<comment type="caution">
    <text evidence="3">The sequence shown here is derived from an EMBL/GenBank/DDBJ whole genome shotgun (WGS) entry which is preliminary data.</text>
</comment>
<dbReference type="Proteomes" id="UP001252207">
    <property type="component" value="Unassembled WGS sequence"/>
</dbReference>
<name>A0ABU2IS67_9GAMM</name>
<dbReference type="Pfam" id="PF02510">
    <property type="entry name" value="SPAN"/>
    <property type="match status" value="1"/>
</dbReference>
<evidence type="ECO:0000313" key="4">
    <source>
        <dbReference type="Proteomes" id="UP001252207"/>
    </source>
</evidence>
<evidence type="ECO:0000259" key="2">
    <source>
        <dbReference type="Pfam" id="PF02510"/>
    </source>
</evidence>
<feature type="region of interest" description="Disordered" evidence="1">
    <location>
        <begin position="277"/>
        <end position="310"/>
    </location>
</feature>
<evidence type="ECO:0000256" key="1">
    <source>
        <dbReference type="SAM" id="MobiDB-lite"/>
    </source>
</evidence>
<feature type="domain" description="Surface presentation of antigen" evidence="2">
    <location>
        <begin position="374"/>
        <end position="449"/>
    </location>
</feature>
<protein>
    <recommendedName>
        <fullName evidence="2">Surface presentation of antigen domain-containing protein</fullName>
    </recommendedName>
</protein>
<gene>
    <name evidence="3" type="ORF">NLX89_00950</name>
</gene>
<dbReference type="RefSeq" id="WP_102138760.1">
    <property type="nucleotide sequence ID" value="NZ_CP031123.2"/>
</dbReference>
<feature type="region of interest" description="Disordered" evidence="1">
    <location>
        <begin position="422"/>
        <end position="450"/>
    </location>
</feature>
<dbReference type="EMBL" id="JANAVW010000001">
    <property type="protein sequence ID" value="MDT0131916.1"/>
    <property type="molecule type" value="Genomic_DNA"/>
</dbReference>
<dbReference type="InterPro" id="IPR056746">
    <property type="entry name" value="SPAN_dom"/>
</dbReference>
<accession>A0ABU2IS67</accession>
<evidence type="ECO:0000313" key="3">
    <source>
        <dbReference type="EMBL" id="MDT0131916.1"/>
    </source>
</evidence>
<proteinExistence type="predicted"/>
<dbReference type="GeneID" id="89488261"/>
<feature type="compositionally biased region" description="Polar residues" evidence="1">
    <location>
        <begin position="296"/>
        <end position="310"/>
    </location>
</feature>
<sequence length="450" mass="50364">MSVTKASSYENTHRVVAEENGISSTYSTTEFSHNNIAKRMAKAANDKNMLVLFEHKKKKNQQKDASPFLTVAPPSMQQTSQLSNLAKGIITYKESTYIDEGIQTAGQNKEFNTKGVESLISHYVFTEDNSENISHITSTPAVDLIDILNKSDIDNNLSATSTIPVEQNIVDEDETPLFNTMMVAFPLQDIQQREKGKANDHSGQYGKSKFQLSDEIQLNMENSLAELASKSALEPTSKELKPQIKTGQEHIKHAIEPASHPHIDEQPFTENKLVIQPVASSETSSSYDKKRVSLPENATNNFSDTTQDTMVSPQTTSVEEMESPTNFMTTVFNGAMSSSEPVQATQPKQEVHRIPELIENNPLLGESKQLKAVSRSLTYTFNQWQSSPSVTFELASKGEFVASTASQEVQLALNENKHLLNHETSVHIQREDERQQHRNRQQHDQPQEED</sequence>
<reference evidence="3 4" key="1">
    <citation type="submission" date="2022-06" db="EMBL/GenBank/DDBJ databases">
        <title>Chromosome and plasmid sequencings of Enterobacteriales species co-exiting double carbapenemases.</title>
        <authorList>
            <person name="Fu Y."/>
        </authorList>
    </citation>
    <scope>NUCLEOTIDE SEQUENCE [LARGE SCALE GENOMIC DNA]</scope>
    <source>
        <strain evidence="3 4">21030615019</strain>
    </source>
</reference>